<dbReference type="GO" id="GO:0005576">
    <property type="term" value="C:extracellular region"/>
    <property type="evidence" value="ECO:0007669"/>
    <property type="project" value="UniProtKB-SubCell"/>
</dbReference>
<reference evidence="7" key="1">
    <citation type="submission" date="2024-02" db="UniProtKB">
        <authorList>
            <consortium name="WormBaseParasite"/>
        </authorList>
    </citation>
    <scope>IDENTIFICATION</scope>
</reference>
<sequence length="144" mass="16649">MFSRTSIYYFLSILLPVIVSIRRQSVGVKGKLLCGNQPLQSATIVLSDEDSGPEFDDKMAEGTTNAHGHFQIHGTEVEFTSIEPRLTILHKCNYKWICKREVTFHIPRKYINHGKSVKKWFDLGTLNMETVFPGEEHNCFRIFW</sequence>
<keyword evidence="4 5" id="KW-0732">Signal</keyword>
<proteinExistence type="inferred from homology"/>
<dbReference type="Proteomes" id="UP000887575">
    <property type="component" value="Unassembled WGS sequence"/>
</dbReference>
<evidence type="ECO:0000256" key="5">
    <source>
        <dbReference type="SAM" id="SignalP"/>
    </source>
</evidence>
<name>A0AAF3FGS3_9BILA</name>
<evidence type="ECO:0000256" key="1">
    <source>
        <dbReference type="ARBA" id="ARBA00004613"/>
    </source>
</evidence>
<keyword evidence="3" id="KW-0964">Secreted</keyword>
<comment type="similarity">
    <text evidence="2">Belongs to the nematode transthyretin-like family.</text>
</comment>
<feature type="chain" id="PRO_5041990159" evidence="5">
    <location>
        <begin position="21"/>
        <end position="144"/>
    </location>
</feature>
<dbReference type="PANTHER" id="PTHR21700">
    <property type="entry name" value="TRANSTHYRETIN-LIKE FAMILY PROTEIN-RELATED"/>
    <property type="match status" value="1"/>
</dbReference>
<evidence type="ECO:0000313" key="6">
    <source>
        <dbReference type="Proteomes" id="UP000887575"/>
    </source>
</evidence>
<evidence type="ECO:0000313" key="7">
    <source>
        <dbReference type="WBParaSite" id="MBELARI_LOCUS6267"/>
    </source>
</evidence>
<keyword evidence="6" id="KW-1185">Reference proteome</keyword>
<feature type="signal peptide" evidence="5">
    <location>
        <begin position="1"/>
        <end position="20"/>
    </location>
</feature>
<protein>
    <submittedName>
        <fullName evidence="7">Uncharacterized protein</fullName>
    </submittedName>
</protein>
<dbReference type="WBParaSite" id="MBELARI_LOCUS6267">
    <property type="protein sequence ID" value="MBELARI_LOCUS6267"/>
    <property type="gene ID" value="MBELARI_LOCUS6267"/>
</dbReference>
<dbReference type="Gene3D" id="2.60.40.3330">
    <property type="match status" value="1"/>
</dbReference>
<dbReference type="AlphaFoldDB" id="A0AAF3FGS3"/>
<dbReference type="InterPro" id="IPR038479">
    <property type="entry name" value="Transthyretin-like_sf"/>
</dbReference>
<evidence type="ECO:0000256" key="2">
    <source>
        <dbReference type="ARBA" id="ARBA00010112"/>
    </source>
</evidence>
<organism evidence="6 7">
    <name type="scientific">Mesorhabditis belari</name>
    <dbReference type="NCBI Taxonomy" id="2138241"/>
    <lineage>
        <taxon>Eukaryota</taxon>
        <taxon>Metazoa</taxon>
        <taxon>Ecdysozoa</taxon>
        <taxon>Nematoda</taxon>
        <taxon>Chromadorea</taxon>
        <taxon>Rhabditida</taxon>
        <taxon>Rhabditina</taxon>
        <taxon>Rhabditomorpha</taxon>
        <taxon>Rhabditoidea</taxon>
        <taxon>Rhabditidae</taxon>
        <taxon>Mesorhabditinae</taxon>
        <taxon>Mesorhabditis</taxon>
    </lineage>
</organism>
<accession>A0AAF3FGS3</accession>
<dbReference type="Pfam" id="PF01060">
    <property type="entry name" value="TTR-52"/>
    <property type="match status" value="1"/>
</dbReference>
<evidence type="ECO:0000256" key="4">
    <source>
        <dbReference type="ARBA" id="ARBA00022729"/>
    </source>
</evidence>
<evidence type="ECO:0000256" key="3">
    <source>
        <dbReference type="ARBA" id="ARBA00022525"/>
    </source>
</evidence>
<dbReference type="GO" id="GO:0009986">
    <property type="term" value="C:cell surface"/>
    <property type="evidence" value="ECO:0007669"/>
    <property type="project" value="InterPro"/>
</dbReference>
<dbReference type="InterPro" id="IPR001534">
    <property type="entry name" value="Transthyretin-like"/>
</dbReference>
<comment type="subcellular location">
    <subcellularLocation>
        <location evidence="1">Secreted</location>
    </subcellularLocation>
</comment>